<dbReference type="InterPro" id="IPR011990">
    <property type="entry name" value="TPR-like_helical_dom_sf"/>
</dbReference>
<dbReference type="AlphaFoldDB" id="A0A3B0WFE2"/>
<reference evidence="1" key="1">
    <citation type="submission" date="2018-06" db="EMBL/GenBank/DDBJ databases">
        <authorList>
            <person name="Zhirakovskaya E."/>
        </authorList>
    </citation>
    <scope>NUCLEOTIDE SEQUENCE</scope>
</reference>
<accession>A0A3B0WFE2</accession>
<dbReference type="SUPFAM" id="SSF48452">
    <property type="entry name" value="TPR-like"/>
    <property type="match status" value="1"/>
</dbReference>
<proteinExistence type="predicted"/>
<dbReference type="PROSITE" id="PS50005">
    <property type="entry name" value="TPR"/>
    <property type="match status" value="1"/>
</dbReference>
<evidence type="ECO:0000313" key="1">
    <source>
        <dbReference type="EMBL" id="VAW54718.1"/>
    </source>
</evidence>
<dbReference type="EMBL" id="UOFF01000065">
    <property type="protein sequence ID" value="VAW54718.1"/>
    <property type="molecule type" value="Genomic_DNA"/>
</dbReference>
<dbReference type="InterPro" id="IPR019734">
    <property type="entry name" value="TPR_rpt"/>
</dbReference>
<protein>
    <submittedName>
        <fullName evidence="1">Uncharacterized protein</fullName>
    </submittedName>
</protein>
<feature type="non-terminal residue" evidence="1">
    <location>
        <position position="1"/>
    </location>
</feature>
<dbReference type="Gene3D" id="1.25.40.10">
    <property type="entry name" value="Tetratricopeptide repeat domain"/>
    <property type="match status" value="2"/>
</dbReference>
<name>A0A3B0WFE2_9ZZZZ</name>
<dbReference type="SMART" id="SM00028">
    <property type="entry name" value="TPR"/>
    <property type="match status" value="3"/>
</dbReference>
<sequence length="183" mass="20937">AYNEFHNKNYNISKKFYTKVLSNDIKNRDALLGLAAIAIKNNNYEYARQKYLYLLKLNPRDSVAIAGLSSLNNNANSQLSESQLKFLLKQKPDSSHLYFALGTLYSTQKKWPEAQSAYFNAWSSDNKNSDYTYNLAVSLDHLNKKKQALKFYLLSLKLQAASGGNFSESNTQKRIQILKMDMP</sequence>
<gene>
    <name evidence="1" type="ORF">MNBD_GAMMA07-1027</name>
</gene>
<organism evidence="1">
    <name type="scientific">hydrothermal vent metagenome</name>
    <dbReference type="NCBI Taxonomy" id="652676"/>
    <lineage>
        <taxon>unclassified sequences</taxon>
        <taxon>metagenomes</taxon>
        <taxon>ecological metagenomes</taxon>
    </lineage>
</organism>